<reference evidence="2" key="1">
    <citation type="submission" date="2016-11" db="EMBL/GenBank/DDBJ databases">
        <authorList>
            <person name="Varghese N."/>
            <person name="Submissions S."/>
        </authorList>
    </citation>
    <scope>NUCLEOTIDE SEQUENCE [LARGE SCALE GENOMIC DNA]</scope>
    <source>
        <strain evidence="2">GAS401</strain>
    </source>
</reference>
<dbReference type="AlphaFoldDB" id="A0A1M7T1B5"/>
<evidence type="ECO:0000313" key="1">
    <source>
        <dbReference type="EMBL" id="SHN64575.1"/>
    </source>
</evidence>
<sequence>MLYIWELPSLDWSGNKKTYSGPGGLYGDGQTPGYMSDDPRMCKLSVTTSPEGIVTQVNAEDTNGTGAPAVTLGFNGSVCAQRLSATR</sequence>
<evidence type="ECO:0000313" key="2">
    <source>
        <dbReference type="Proteomes" id="UP000184096"/>
    </source>
</evidence>
<dbReference type="Proteomes" id="UP000184096">
    <property type="component" value="Chromosome I"/>
</dbReference>
<dbReference type="EMBL" id="LT670849">
    <property type="protein sequence ID" value="SHN64575.1"/>
    <property type="molecule type" value="Genomic_DNA"/>
</dbReference>
<keyword evidence="2" id="KW-1185">Reference proteome</keyword>
<gene>
    <name evidence="1" type="ORF">SAMN05444170_0596</name>
</gene>
<name>A0A1M7T1B5_9BRAD</name>
<proteinExistence type="predicted"/>
<accession>A0A1M7T1B5</accession>
<protein>
    <submittedName>
        <fullName evidence="1">Uncharacterized protein</fullName>
    </submittedName>
</protein>
<organism evidence="1 2">
    <name type="scientific">Bradyrhizobium erythrophlei</name>
    <dbReference type="NCBI Taxonomy" id="1437360"/>
    <lineage>
        <taxon>Bacteria</taxon>
        <taxon>Pseudomonadati</taxon>
        <taxon>Pseudomonadota</taxon>
        <taxon>Alphaproteobacteria</taxon>
        <taxon>Hyphomicrobiales</taxon>
        <taxon>Nitrobacteraceae</taxon>
        <taxon>Bradyrhizobium</taxon>
    </lineage>
</organism>